<reference evidence="4" key="1">
    <citation type="submission" date="2024-07" db="EMBL/GenBank/DDBJ databases">
        <title>Two chromosome-level genome assemblies of Korean endemic species Abeliophyllum distichum and Forsythia ovata (Oleaceae).</title>
        <authorList>
            <person name="Jang H."/>
        </authorList>
    </citation>
    <scope>NUCLEOTIDE SEQUENCE [LARGE SCALE GENOMIC DNA]</scope>
</reference>
<dbReference type="SUPFAM" id="SSF49879">
    <property type="entry name" value="SMAD/FHA domain"/>
    <property type="match status" value="1"/>
</dbReference>
<feature type="compositionally biased region" description="Polar residues" evidence="1">
    <location>
        <begin position="204"/>
        <end position="213"/>
    </location>
</feature>
<dbReference type="PANTHER" id="PTHR23308">
    <property type="entry name" value="NUCLEAR INHIBITOR OF PROTEIN PHOSPHATASE-1"/>
    <property type="match status" value="1"/>
</dbReference>
<keyword evidence="4" id="KW-1185">Reference proteome</keyword>
<dbReference type="FunFam" id="2.60.200.20:FF:000063">
    <property type="entry name" value="Predicted protein"/>
    <property type="match status" value="1"/>
</dbReference>
<dbReference type="InterPro" id="IPR000253">
    <property type="entry name" value="FHA_dom"/>
</dbReference>
<evidence type="ECO:0000256" key="1">
    <source>
        <dbReference type="SAM" id="MobiDB-lite"/>
    </source>
</evidence>
<gene>
    <name evidence="3" type="ORF">Fot_17372</name>
</gene>
<dbReference type="SMART" id="SM00240">
    <property type="entry name" value="FHA"/>
    <property type="match status" value="1"/>
</dbReference>
<name>A0ABD1VF61_9LAMI</name>
<dbReference type="InterPro" id="IPR008984">
    <property type="entry name" value="SMAD_FHA_dom_sf"/>
</dbReference>
<evidence type="ECO:0000313" key="3">
    <source>
        <dbReference type="EMBL" id="KAL2535981.1"/>
    </source>
</evidence>
<evidence type="ECO:0000313" key="4">
    <source>
        <dbReference type="Proteomes" id="UP001604277"/>
    </source>
</evidence>
<dbReference type="Pfam" id="PF00498">
    <property type="entry name" value="FHA"/>
    <property type="match status" value="1"/>
</dbReference>
<comment type="caution">
    <text evidence="3">The sequence shown here is derived from an EMBL/GenBank/DDBJ whole genome shotgun (WGS) entry which is preliminary data.</text>
</comment>
<dbReference type="EMBL" id="JBFOLJ010000005">
    <property type="protein sequence ID" value="KAL2535981.1"/>
    <property type="molecule type" value="Genomic_DNA"/>
</dbReference>
<dbReference type="Proteomes" id="UP001604277">
    <property type="component" value="Unassembled WGS sequence"/>
</dbReference>
<dbReference type="PROSITE" id="PS50006">
    <property type="entry name" value="FHA_DOMAIN"/>
    <property type="match status" value="1"/>
</dbReference>
<dbReference type="CDD" id="cd00060">
    <property type="entry name" value="FHA"/>
    <property type="match status" value="1"/>
</dbReference>
<accession>A0ABD1VF61</accession>
<dbReference type="InterPro" id="IPR050923">
    <property type="entry name" value="Cell_Proc_Reg/RNA_Proc"/>
</dbReference>
<feature type="domain" description="FHA" evidence="2">
    <location>
        <begin position="106"/>
        <end position="156"/>
    </location>
</feature>
<protein>
    <submittedName>
        <fullName evidence="3">Zeaxanthin epoxidase</fullName>
    </submittedName>
</protein>
<evidence type="ECO:0000259" key="2">
    <source>
        <dbReference type="PROSITE" id="PS50006"/>
    </source>
</evidence>
<sequence length="213" mass="22853">MEITTQSLSYAKAKANSPSPAFFPAKLTVFARSSVSFLGYNCLPRKLQCSTRQLRNFGAISASVSESTPTNNSVRWLLEPVGDGDSRHIGYKTTLPGAFEIASNVVTVGRVPEKADIVLPVPTVSALHARIQKTEESLLITDLDSTNGTYIDETRLQPGVVATASPGNLITFGDTNLAIFRVSKLESEFASGPEKPSETKLENEPSSISESTS</sequence>
<organism evidence="3 4">
    <name type="scientific">Forsythia ovata</name>
    <dbReference type="NCBI Taxonomy" id="205694"/>
    <lineage>
        <taxon>Eukaryota</taxon>
        <taxon>Viridiplantae</taxon>
        <taxon>Streptophyta</taxon>
        <taxon>Embryophyta</taxon>
        <taxon>Tracheophyta</taxon>
        <taxon>Spermatophyta</taxon>
        <taxon>Magnoliopsida</taxon>
        <taxon>eudicotyledons</taxon>
        <taxon>Gunneridae</taxon>
        <taxon>Pentapetalae</taxon>
        <taxon>asterids</taxon>
        <taxon>lamiids</taxon>
        <taxon>Lamiales</taxon>
        <taxon>Oleaceae</taxon>
        <taxon>Forsythieae</taxon>
        <taxon>Forsythia</taxon>
    </lineage>
</organism>
<feature type="region of interest" description="Disordered" evidence="1">
    <location>
        <begin position="189"/>
        <end position="213"/>
    </location>
</feature>
<dbReference type="AlphaFoldDB" id="A0ABD1VF61"/>
<dbReference type="Gene3D" id="2.60.200.20">
    <property type="match status" value="1"/>
</dbReference>
<proteinExistence type="predicted"/>